<evidence type="ECO:0000313" key="2">
    <source>
        <dbReference type="Proteomes" id="UP000627838"/>
    </source>
</evidence>
<sequence length="43" mass="4930">MWSKTWWNIHREEMCELRAVGFSPTGRTLAIASSCTLTLFARA</sequence>
<organism evidence="1 2">
    <name type="scientific">Actinomadura algeriensis</name>
    <dbReference type="NCBI Taxonomy" id="1679523"/>
    <lineage>
        <taxon>Bacteria</taxon>
        <taxon>Bacillati</taxon>
        <taxon>Actinomycetota</taxon>
        <taxon>Actinomycetes</taxon>
        <taxon>Streptosporangiales</taxon>
        <taxon>Thermomonosporaceae</taxon>
        <taxon>Actinomadura</taxon>
    </lineage>
</organism>
<gene>
    <name evidence="1" type="ORF">H4W34_001277</name>
</gene>
<proteinExistence type="predicted"/>
<evidence type="ECO:0008006" key="3">
    <source>
        <dbReference type="Google" id="ProtNLM"/>
    </source>
</evidence>
<accession>A0ABR9JLM2</accession>
<comment type="caution">
    <text evidence="1">The sequence shown here is derived from an EMBL/GenBank/DDBJ whole genome shotgun (WGS) entry which is preliminary data.</text>
</comment>
<name>A0ABR9JLM2_9ACTN</name>
<dbReference type="EMBL" id="JADBDZ010000001">
    <property type="protein sequence ID" value="MBE1531444.1"/>
    <property type="molecule type" value="Genomic_DNA"/>
</dbReference>
<evidence type="ECO:0000313" key="1">
    <source>
        <dbReference type="EMBL" id="MBE1531444.1"/>
    </source>
</evidence>
<keyword evidence="2" id="KW-1185">Reference proteome</keyword>
<dbReference type="Proteomes" id="UP000627838">
    <property type="component" value="Unassembled WGS sequence"/>
</dbReference>
<reference evidence="1 2" key="1">
    <citation type="submission" date="2020-10" db="EMBL/GenBank/DDBJ databases">
        <title>Sequencing the genomes of 1000 actinobacteria strains.</title>
        <authorList>
            <person name="Klenk H.-P."/>
        </authorList>
    </citation>
    <scope>NUCLEOTIDE SEQUENCE [LARGE SCALE GENOMIC DNA]</scope>
    <source>
        <strain evidence="1 2">DSM 46744</strain>
    </source>
</reference>
<protein>
    <recommendedName>
        <fullName evidence="3">Anaphase-promoting complex subunit 4 WD40 domain-containing protein</fullName>
    </recommendedName>
</protein>